<dbReference type="GO" id="GO:0004673">
    <property type="term" value="F:protein histidine kinase activity"/>
    <property type="evidence" value="ECO:0007669"/>
    <property type="project" value="UniProtKB-EC"/>
</dbReference>
<dbReference type="Pfam" id="PF06580">
    <property type="entry name" value="His_kinase"/>
    <property type="match status" value="1"/>
</dbReference>
<feature type="transmembrane region" description="Helical" evidence="2">
    <location>
        <begin position="52"/>
        <end position="70"/>
    </location>
</feature>
<accession>A0ABW5YFY0</accession>
<protein>
    <submittedName>
        <fullName evidence="4">Sensor histidine kinase</fullName>
        <ecNumber evidence="4">2.7.13.3</ecNumber>
    </submittedName>
</protein>
<dbReference type="PANTHER" id="PTHR34220">
    <property type="entry name" value="SENSOR HISTIDINE KINASE YPDA"/>
    <property type="match status" value="1"/>
</dbReference>
<dbReference type="RefSeq" id="WP_377188353.1">
    <property type="nucleotide sequence ID" value="NZ_JBHUPD010000003.1"/>
</dbReference>
<feature type="transmembrane region" description="Helical" evidence="2">
    <location>
        <begin position="82"/>
        <end position="101"/>
    </location>
</feature>
<name>A0ABW5YFY0_9SPHI</name>
<feature type="transmembrane region" description="Helical" evidence="2">
    <location>
        <begin position="20"/>
        <end position="37"/>
    </location>
</feature>
<evidence type="ECO:0000313" key="5">
    <source>
        <dbReference type="Proteomes" id="UP001597557"/>
    </source>
</evidence>
<feature type="transmembrane region" description="Helical" evidence="2">
    <location>
        <begin position="131"/>
        <end position="150"/>
    </location>
</feature>
<keyword evidence="2" id="KW-0812">Transmembrane</keyword>
<dbReference type="EMBL" id="JBHUPD010000003">
    <property type="protein sequence ID" value="MFD2874185.1"/>
    <property type="molecule type" value="Genomic_DNA"/>
</dbReference>
<keyword evidence="1" id="KW-0175">Coiled coil</keyword>
<reference evidence="5" key="1">
    <citation type="journal article" date="2019" name="Int. J. Syst. Evol. Microbiol.">
        <title>The Global Catalogue of Microorganisms (GCM) 10K type strain sequencing project: providing services to taxonomists for standard genome sequencing and annotation.</title>
        <authorList>
            <consortium name="The Broad Institute Genomics Platform"/>
            <consortium name="The Broad Institute Genome Sequencing Center for Infectious Disease"/>
            <person name="Wu L."/>
            <person name="Ma J."/>
        </authorList>
    </citation>
    <scope>NUCLEOTIDE SEQUENCE [LARGE SCALE GENOMIC DNA]</scope>
    <source>
        <strain evidence="5">KCTC 22437</strain>
    </source>
</reference>
<feature type="domain" description="Signal transduction histidine kinase internal region" evidence="3">
    <location>
        <begin position="170"/>
        <end position="249"/>
    </location>
</feature>
<evidence type="ECO:0000256" key="1">
    <source>
        <dbReference type="SAM" id="Coils"/>
    </source>
</evidence>
<evidence type="ECO:0000313" key="4">
    <source>
        <dbReference type="EMBL" id="MFD2874185.1"/>
    </source>
</evidence>
<dbReference type="InterPro" id="IPR036890">
    <property type="entry name" value="HATPase_C_sf"/>
</dbReference>
<dbReference type="PANTHER" id="PTHR34220:SF7">
    <property type="entry name" value="SENSOR HISTIDINE KINASE YPDA"/>
    <property type="match status" value="1"/>
</dbReference>
<dbReference type="Proteomes" id="UP001597557">
    <property type="component" value="Unassembled WGS sequence"/>
</dbReference>
<comment type="caution">
    <text evidence="4">The sequence shown here is derived from an EMBL/GenBank/DDBJ whole genome shotgun (WGS) entry which is preliminary data.</text>
</comment>
<organism evidence="4 5">
    <name type="scientific">Mucilaginibacter ximonensis</name>
    <dbReference type="NCBI Taxonomy" id="538021"/>
    <lineage>
        <taxon>Bacteria</taxon>
        <taxon>Pseudomonadati</taxon>
        <taxon>Bacteroidota</taxon>
        <taxon>Sphingobacteriia</taxon>
        <taxon>Sphingobacteriales</taxon>
        <taxon>Sphingobacteriaceae</taxon>
        <taxon>Mucilaginibacter</taxon>
    </lineage>
</organism>
<keyword evidence="2" id="KW-1133">Transmembrane helix</keyword>
<dbReference type="EC" id="2.7.13.3" evidence="4"/>
<gene>
    <name evidence="4" type="ORF">ACFS5N_17005</name>
</gene>
<sequence length="358" mass="40908">MNLVDTVLSFHKKHRWLSHLLYWFIFLLISVSASKYADGKQGTYSFEFISDALYISTEVIAGYGLAYLIIPQFVYRKKYVSSIIAFIVLSYAVSVLGRIFIVKICEPMAGVAPKAFETYTEILTDIPKLIYVYYFQIITVAFVFVFFKIFKDQLETQKRALALEKEKAETELKMLKNQLNPHFLFNTLNNIYSLSLTSSTATSPSIARLADILDHILYRCNDNLVPLKAELSLLENYIGLEKLRYDERLTVNFTADIAGEIKIAPLVLLSLTENAFKHGASDDAGSPEIKIELRADQNRFWFSIVNTMARDKPAQVHLTERIGLQNLRRQLDLVYGSAYSLEINKDDCTFRVELTIPA</sequence>
<keyword evidence="4" id="KW-0418">Kinase</keyword>
<evidence type="ECO:0000256" key="2">
    <source>
        <dbReference type="SAM" id="Phobius"/>
    </source>
</evidence>
<evidence type="ECO:0000259" key="3">
    <source>
        <dbReference type="Pfam" id="PF06580"/>
    </source>
</evidence>
<dbReference type="InterPro" id="IPR050640">
    <property type="entry name" value="Bact_2-comp_sensor_kinase"/>
</dbReference>
<proteinExistence type="predicted"/>
<keyword evidence="2" id="KW-0472">Membrane</keyword>
<dbReference type="InterPro" id="IPR010559">
    <property type="entry name" value="Sig_transdc_His_kin_internal"/>
</dbReference>
<keyword evidence="4" id="KW-0808">Transferase</keyword>
<keyword evidence="5" id="KW-1185">Reference proteome</keyword>
<dbReference type="Gene3D" id="3.30.565.10">
    <property type="entry name" value="Histidine kinase-like ATPase, C-terminal domain"/>
    <property type="match status" value="1"/>
</dbReference>
<feature type="coiled-coil region" evidence="1">
    <location>
        <begin position="151"/>
        <end position="178"/>
    </location>
</feature>